<evidence type="ECO:0000313" key="2">
    <source>
        <dbReference type="EMBL" id="MBW77386.1"/>
    </source>
</evidence>
<feature type="signal peptide" evidence="1">
    <location>
        <begin position="1"/>
        <end position="23"/>
    </location>
</feature>
<feature type="chain" id="PRO_5014805188" evidence="1">
    <location>
        <begin position="24"/>
        <end position="112"/>
    </location>
</feature>
<dbReference type="AlphaFoldDB" id="A0A2M4DIJ6"/>
<protein>
    <submittedName>
        <fullName evidence="2">Putative secreted protein</fullName>
    </submittedName>
</protein>
<organism evidence="2">
    <name type="scientific">Anopheles darlingi</name>
    <name type="common">Mosquito</name>
    <dbReference type="NCBI Taxonomy" id="43151"/>
    <lineage>
        <taxon>Eukaryota</taxon>
        <taxon>Metazoa</taxon>
        <taxon>Ecdysozoa</taxon>
        <taxon>Arthropoda</taxon>
        <taxon>Hexapoda</taxon>
        <taxon>Insecta</taxon>
        <taxon>Pterygota</taxon>
        <taxon>Neoptera</taxon>
        <taxon>Endopterygota</taxon>
        <taxon>Diptera</taxon>
        <taxon>Nematocera</taxon>
        <taxon>Culicoidea</taxon>
        <taxon>Culicidae</taxon>
        <taxon>Anophelinae</taxon>
        <taxon>Anopheles</taxon>
    </lineage>
</organism>
<reference evidence="2" key="1">
    <citation type="submission" date="2018-01" db="EMBL/GenBank/DDBJ databases">
        <title>An insight into the sialome of Amazonian anophelines.</title>
        <authorList>
            <person name="Ribeiro J.M."/>
            <person name="Scarpassa V."/>
            <person name="Calvo E."/>
        </authorList>
    </citation>
    <scope>NUCLEOTIDE SEQUENCE</scope>
</reference>
<name>A0A2M4DIJ6_ANODA</name>
<keyword evidence="1" id="KW-0732">Signal</keyword>
<sequence length="112" mass="12622">MCSYPLPCSVFTWLLVSSVPIRTRPTSSCGKLQICGFSYYYAFSHQCSSRLVEEAITHGFLHYSHSTLLGGLEKTLIPAALRSASSNIDHDHTASLEHRRRNKLAINKPVRW</sequence>
<dbReference type="EMBL" id="GGFL01013208">
    <property type="protein sequence ID" value="MBW77386.1"/>
    <property type="molecule type" value="Transcribed_RNA"/>
</dbReference>
<evidence type="ECO:0000256" key="1">
    <source>
        <dbReference type="SAM" id="SignalP"/>
    </source>
</evidence>
<accession>A0A2M4DIJ6</accession>
<proteinExistence type="predicted"/>